<dbReference type="PANTHER" id="PTHR33625:SF1">
    <property type="entry name" value="EXPRESSED PROTEIN"/>
    <property type="match status" value="1"/>
</dbReference>
<keyword evidence="4" id="KW-1185">Reference proteome</keyword>
<keyword evidence="2" id="KW-1133">Transmembrane helix</keyword>
<protein>
    <submittedName>
        <fullName evidence="3">Uncharacterized protein</fullName>
    </submittedName>
</protein>
<accession>A0A0E0GI42</accession>
<reference evidence="3" key="1">
    <citation type="submission" date="2015-04" db="UniProtKB">
        <authorList>
            <consortium name="EnsemblPlants"/>
        </authorList>
    </citation>
    <scope>IDENTIFICATION</scope>
    <source>
        <strain evidence="3">SL10</strain>
    </source>
</reference>
<dbReference type="AlphaFoldDB" id="A0A0E0GI42"/>
<name>A0A0E0GI42_ORYNI</name>
<dbReference type="eggNOG" id="ENOG502RZDK">
    <property type="taxonomic scope" value="Eukaryota"/>
</dbReference>
<organism evidence="3">
    <name type="scientific">Oryza nivara</name>
    <name type="common">Indian wild rice</name>
    <name type="synonym">Oryza sativa f. spontanea</name>
    <dbReference type="NCBI Taxonomy" id="4536"/>
    <lineage>
        <taxon>Eukaryota</taxon>
        <taxon>Viridiplantae</taxon>
        <taxon>Streptophyta</taxon>
        <taxon>Embryophyta</taxon>
        <taxon>Tracheophyta</taxon>
        <taxon>Spermatophyta</taxon>
        <taxon>Magnoliopsida</taxon>
        <taxon>Liliopsida</taxon>
        <taxon>Poales</taxon>
        <taxon>Poaceae</taxon>
        <taxon>BOP clade</taxon>
        <taxon>Oryzoideae</taxon>
        <taxon>Oryzeae</taxon>
        <taxon>Oryzinae</taxon>
        <taxon>Oryza</taxon>
    </lineage>
</organism>
<dbReference type="Gramene" id="ONIVA03G06990.1">
    <property type="protein sequence ID" value="ONIVA03G06990.1"/>
    <property type="gene ID" value="ONIVA03G06990"/>
</dbReference>
<dbReference type="EnsemblPlants" id="ONIVA03G06990.1">
    <property type="protein sequence ID" value="ONIVA03G06990.1"/>
    <property type="gene ID" value="ONIVA03G06990"/>
</dbReference>
<evidence type="ECO:0000256" key="2">
    <source>
        <dbReference type="SAM" id="Phobius"/>
    </source>
</evidence>
<feature type="transmembrane region" description="Helical" evidence="2">
    <location>
        <begin position="40"/>
        <end position="59"/>
    </location>
</feature>
<reference evidence="3" key="2">
    <citation type="submission" date="2018-04" db="EMBL/GenBank/DDBJ databases">
        <title>OnivRS2 (Oryza nivara Reference Sequence Version 2).</title>
        <authorList>
            <person name="Zhang J."/>
            <person name="Kudrna D."/>
            <person name="Lee S."/>
            <person name="Talag J."/>
            <person name="Rajasekar S."/>
            <person name="Welchert J."/>
            <person name="Hsing Y.-I."/>
            <person name="Wing R.A."/>
        </authorList>
    </citation>
    <scope>NUCLEOTIDE SEQUENCE [LARGE SCALE GENOMIC DNA]</scope>
    <source>
        <strain evidence="3">SL10</strain>
    </source>
</reference>
<proteinExistence type="predicted"/>
<dbReference type="HOGENOM" id="CLU_058318_1_0_1"/>
<dbReference type="Proteomes" id="UP000006591">
    <property type="component" value="Chromosome 3"/>
</dbReference>
<sequence length="411" mass="44511">MRIHRARGSRSRQGKWAISFLTIKGKKNPTRFYPQRLFPFFFRFIFTAIIIVLVCSNVLPLPSNRFSTGAALGRRRDRFDGKPAMGGGSIRAAAKAAMIGGYRSASAVRRAVLPASPAPQTAPSAAGEGRKAASTYAAIDDWVIPDREVFGPVPTHEEAMAATLDLKESFQFDKSAQLEPLPSGDLDVPTKVGQEGLVHSETPQDLVHSETQGLVDLGASQDLVHSETSQGLVHSESSQGLIHSKTSEHEDNHEISLVSSGAPGRVVQAFTMLQDSPEAQEVVASLASDQNVWNAVMRNEKVMKFYKTYATKLNEDEVEGSESDSVQNSSELGSAGEAFMCYVEKMKALVSEMMTNLSSIMQDLVATSDEGQSKGKLKTMILDSKKDFANAPSAFVLLAIASIMVVLLKRA</sequence>
<dbReference type="PANTHER" id="PTHR33625">
    <property type="entry name" value="OS08G0179900 PROTEIN"/>
    <property type="match status" value="1"/>
</dbReference>
<dbReference type="OMA" id="HEDNHEI"/>
<dbReference type="STRING" id="4536.A0A0E0GI42"/>
<evidence type="ECO:0000256" key="1">
    <source>
        <dbReference type="SAM" id="MobiDB-lite"/>
    </source>
</evidence>
<feature type="region of interest" description="Disordered" evidence="1">
    <location>
        <begin position="227"/>
        <end position="249"/>
    </location>
</feature>
<evidence type="ECO:0000313" key="3">
    <source>
        <dbReference type="EnsemblPlants" id="ONIVA03G06990.1"/>
    </source>
</evidence>
<keyword evidence="2" id="KW-0472">Membrane</keyword>
<keyword evidence="2" id="KW-0812">Transmembrane</keyword>
<feature type="transmembrane region" description="Helical" evidence="2">
    <location>
        <begin position="388"/>
        <end position="408"/>
    </location>
</feature>
<evidence type="ECO:0000313" key="4">
    <source>
        <dbReference type="Proteomes" id="UP000006591"/>
    </source>
</evidence>
<feature type="compositionally biased region" description="Polar residues" evidence="1">
    <location>
        <begin position="227"/>
        <end position="241"/>
    </location>
</feature>